<name>A0A9W6GQ43_9FUSO</name>
<reference evidence="1" key="1">
    <citation type="submission" date="2022-12" db="EMBL/GenBank/DDBJ databases">
        <title>Reference genome sequencing for broad-spectrum identification of bacterial and archaeal isolates by mass spectrometry.</title>
        <authorList>
            <person name="Sekiguchi Y."/>
            <person name="Tourlousse D.M."/>
        </authorList>
    </citation>
    <scope>NUCLEOTIDE SEQUENCE</scope>
    <source>
        <strain evidence="1">10succ1</strain>
    </source>
</reference>
<sequence>MRQMLISELKSIFENMGIKLIKGYNDLKANEIGYEFTKKNKLQLKFQGYDYNLVDEAIRCIELFNSKTIHFKCNFEKNNIVWINF</sequence>
<keyword evidence="2" id="KW-1185">Reference proteome</keyword>
<accession>A0A9W6GQ43</accession>
<organism evidence="1 2">
    <name type="scientific">Propionigenium maris DSM 9537</name>
    <dbReference type="NCBI Taxonomy" id="1123000"/>
    <lineage>
        <taxon>Bacteria</taxon>
        <taxon>Fusobacteriati</taxon>
        <taxon>Fusobacteriota</taxon>
        <taxon>Fusobacteriia</taxon>
        <taxon>Fusobacteriales</taxon>
        <taxon>Fusobacteriaceae</taxon>
        <taxon>Propionigenium</taxon>
    </lineage>
</organism>
<evidence type="ECO:0000313" key="2">
    <source>
        <dbReference type="Proteomes" id="UP001144471"/>
    </source>
</evidence>
<dbReference type="EMBL" id="BSDY01000029">
    <property type="protein sequence ID" value="GLI57957.1"/>
    <property type="molecule type" value="Genomic_DNA"/>
</dbReference>
<evidence type="ECO:0000313" key="1">
    <source>
        <dbReference type="EMBL" id="GLI57957.1"/>
    </source>
</evidence>
<dbReference type="RefSeq" id="WP_281837633.1">
    <property type="nucleotide sequence ID" value="NZ_BSDY01000029.1"/>
</dbReference>
<dbReference type="AlphaFoldDB" id="A0A9W6GQ43"/>
<comment type="caution">
    <text evidence="1">The sequence shown here is derived from an EMBL/GenBank/DDBJ whole genome shotgun (WGS) entry which is preliminary data.</text>
</comment>
<dbReference type="Proteomes" id="UP001144471">
    <property type="component" value="Unassembled WGS sequence"/>
</dbReference>
<gene>
    <name evidence="1" type="ORF">PM10SUCC1_34710</name>
</gene>
<proteinExistence type="predicted"/>
<protein>
    <submittedName>
        <fullName evidence="1">Uncharacterized protein</fullName>
    </submittedName>
</protein>